<dbReference type="STRING" id="1314781.A0A165GKD5"/>
<evidence type="ECO:0000256" key="2">
    <source>
        <dbReference type="SAM" id="MobiDB-lite"/>
    </source>
</evidence>
<name>A0A165GKD5_EXIGL</name>
<dbReference type="EMBL" id="KV426044">
    <property type="protein sequence ID" value="KZV90648.1"/>
    <property type="molecule type" value="Genomic_DNA"/>
</dbReference>
<dbReference type="Proteomes" id="UP000077266">
    <property type="component" value="Unassembled WGS sequence"/>
</dbReference>
<dbReference type="InterPro" id="IPR029058">
    <property type="entry name" value="AB_hydrolase_fold"/>
</dbReference>
<sequence length="881" mass="97062">MHSVGYAERSTERKMSTHSLRTIRNSNDGSYTAEYNADIPLPDGGLLRCNVYRPLDAAATDGDATGARYPVLMTYGPYGKDIPYEDFHAHSWSGMHPLGRGEDAAWETPLPRYWVAEAGYVVVRIDERGFGQSPGYAAILSSQTWRDFALAIEWAAEQSWSNGKVALLGVSYYAMTQWGAAALRPKGLVAMVPWEGACDMYGDMARHGGIFSNGFIDWWWKRQVNTTFYGAPGRAAKNWGPDTIECMRTPAELAANTLDWPQACRDFPYADAPIWKDAQIYLEKITTPLLSVNNWGGTGLHPRGNIAGYARAASTHKWLFIITGRHDLPFYRDECVALQRSFLDAFCKGLDDRGWINGPNAEKGVPAVRIVVREPRLVGVDDEDLDRALPVRDESAWPLPGTQYIPFYAQADGSLGLLAPSSSALFAYAGLTGDAIQFSTPPFETRTEMTGHPVAHLYMSLGKFSGSKKDLDVFVTLRHIAPNGNEVLYTGTSGQPASAGKGWLRASVRFVVDESHPLHEPYLPHQPYTSDKVSYPEPEQVVEMLVEVWAVHFVLEAAARFVLEVSPKDTEGTDIFTSFDDADRSEAGFGGVENRVHVSGQYQSRIIMPVVPAADFAPTAKLSGARQVQSWRARLPDVVQSEQAPRQQLSMRSTSRRRPALCFGIANLSYRLEISRSSARPVSSFTARDDDMHLSSSSRRAIPAAIDSRCISDREPLLPARDFASQRASSFVDHALKNCTPTQSAQTASTSSSDANEMARGDDDASISVNRSPSRTPLQRAPRQRKQSSPCTTVSKTREIEAPFHPTTARALAQRHGVPQEQMRRDFQFQPLKQSPPAARDASTGSCILTRTRPKPPAQRSSHAGPRECQNESSQLGAPSS</sequence>
<dbReference type="Gene3D" id="2.60.120.260">
    <property type="entry name" value="Galactose-binding domain-like"/>
    <property type="match status" value="1"/>
</dbReference>
<dbReference type="OrthoDB" id="416441at2759"/>
<evidence type="ECO:0000256" key="1">
    <source>
        <dbReference type="ARBA" id="ARBA00022801"/>
    </source>
</evidence>
<accession>A0A165GKD5</accession>
<dbReference type="InterPro" id="IPR013736">
    <property type="entry name" value="Xaa-Pro_dipept_C"/>
</dbReference>
<dbReference type="SUPFAM" id="SSF53474">
    <property type="entry name" value="alpha/beta-Hydrolases"/>
    <property type="match status" value="1"/>
</dbReference>
<proteinExistence type="predicted"/>
<reference evidence="4 5" key="1">
    <citation type="journal article" date="2016" name="Mol. Biol. Evol.">
        <title>Comparative Genomics of Early-Diverging Mushroom-Forming Fungi Provides Insights into the Origins of Lignocellulose Decay Capabilities.</title>
        <authorList>
            <person name="Nagy L.G."/>
            <person name="Riley R."/>
            <person name="Tritt A."/>
            <person name="Adam C."/>
            <person name="Daum C."/>
            <person name="Floudas D."/>
            <person name="Sun H."/>
            <person name="Yadav J.S."/>
            <person name="Pangilinan J."/>
            <person name="Larsson K.H."/>
            <person name="Matsuura K."/>
            <person name="Barry K."/>
            <person name="Labutti K."/>
            <person name="Kuo R."/>
            <person name="Ohm R.A."/>
            <person name="Bhattacharya S.S."/>
            <person name="Shirouzu T."/>
            <person name="Yoshinaga Y."/>
            <person name="Martin F.M."/>
            <person name="Grigoriev I.V."/>
            <person name="Hibbett D.S."/>
        </authorList>
    </citation>
    <scope>NUCLEOTIDE SEQUENCE [LARGE SCALE GENOMIC DNA]</scope>
    <source>
        <strain evidence="4 5">HHB12029</strain>
    </source>
</reference>
<dbReference type="Gene3D" id="1.10.3020.20">
    <property type="match status" value="1"/>
</dbReference>
<keyword evidence="1 4" id="KW-0378">Hydrolase</keyword>
<dbReference type="PANTHER" id="PTHR43056:SF10">
    <property type="entry name" value="COCE_NOND FAMILY, PUTATIVE (AFU_ORTHOLOGUE AFUA_7G00600)-RELATED"/>
    <property type="match status" value="1"/>
</dbReference>
<dbReference type="GO" id="GO:0008239">
    <property type="term" value="F:dipeptidyl-peptidase activity"/>
    <property type="evidence" value="ECO:0007669"/>
    <property type="project" value="InterPro"/>
</dbReference>
<dbReference type="InterPro" id="IPR005674">
    <property type="entry name" value="CocE/Ser_esterase"/>
</dbReference>
<organism evidence="4 5">
    <name type="scientific">Exidia glandulosa HHB12029</name>
    <dbReference type="NCBI Taxonomy" id="1314781"/>
    <lineage>
        <taxon>Eukaryota</taxon>
        <taxon>Fungi</taxon>
        <taxon>Dikarya</taxon>
        <taxon>Basidiomycota</taxon>
        <taxon>Agaricomycotina</taxon>
        <taxon>Agaricomycetes</taxon>
        <taxon>Auriculariales</taxon>
        <taxon>Exidiaceae</taxon>
        <taxon>Exidia</taxon>
    </lineage>
</organism>
<evidence type="ECO:0000259" key="3">
    <source>
        <dbReference type="SMART" id="SM00939"/>
    </source>
</evidence>
<dbReference type="SUPFAM" id="SSF49785">
    <property type="entry name" value="Galactose-binding domain-like"/>
    <property type="match status" value="1"/>
</dbReference>
<feature type="region of interest" description="Disordered" evidence="2">
    <location>
        <begin position="740"/>
        <end position="806"/>
    </location>
</feature>
<feature type="region of interest" description="Disordered" evidence="2">
    <location>
        <begin position="1"/>
        <end position="25"/>
    </location>
</feature>
<dbReference type="Pfam" id="PF08530">
    <property type="entry name" value="PepX_C"/>
    <property type="match status" value="1"/>
</dbReference>
<feature type="compositionally biased region" description="Polar residues" evidence="2">
    <location>
        <begin position="871"/>
        <end position="881"/>
    </location>
</feature>
<feature type="domain" description="Xaa-Pro dipeptidyl-peptidase C-terminal" evidence="3">
    <location>
        <begin position="340"/>
        <end position="607"/>
    </location>
</feature>
<dbReference type="InterPro" id="IPR050585">
    <property type="entry name" value="Xaa-Pro_dipeptidyl-ppase/CocE"/>
</dbReference>
<dbReference type="SMART" id="SM00939">
    <property type="entry name" value="PepX_C"/>
    <property type="match status" value="1"/>
</dbReference>
<dbReference type="InParanoid" id="A0A165GKD5"/>
<keyword evidence="5" id="KW-1185">Reference proteome</keyword>
<dbReference type="InterPro" id="IPR008979">
    <property type="entry name" value="Galactose-bd-like_sf"/>
</dbReference>
<feature type="compositionally biased region" description="Polar residues" evidence="2">
    <location>
        <begin position="767"/>
        <end position="777"/>
    </location>
</feature>
<protein>
    <submittedName>
        <fullName evidence="4">Alpha/beta-hydrolase</fullName>
    </submittedName>
</protein>
<dbReference type="NCBIfam" id="TIGR00976">
    <property type="entry name" value="CocE_NonD"/>
    <property type="match status" value="1"/>
</dbReference>
<dbReference type="PANTHER" id="PTHR43056">
    <property type="entry name" value="PEPTIDASE S9 PROLYL OLIGOPEPTIDASE"/>
    <property type="match status" value="1"/>
</dbReference>
<dbReference type="AlphaFoldDB" id="A0A165GKD5"/>
<dbReference type="Gene3D" id="3.40.50.1820">
    <property type="entry name" value="alpha/beta hydrolase"/>
    <property type="match status" value="1"/>
</dbReference>
<dbReference type="InterPro" id="IPR000383">
    <property type="entry name" value="Xaa-Pro-like_dom"/>
</dbReference>
<feature type="compositionally biased region" description="Low complexity" evidence="2">
    <location>
        <begin position="742"/>
        <end position="753"/>
    </location>
</feature>
<dbReference type="Pfam" id="PF02129">
    <property type="entry name" value="Peptidase_S15"/>
    <property type="match status" value="1"/>
</dbReference>
<evidence type="ECO:0000313" key="4">
    <source>
        <dbReference type="EMBL" id="KZV90648.1"/>
    </source>
</evidence>
<gene>
    <name evidence="4" type="ORF">EXIGLDRAFT_837653</name>
</gene>
<evidence type="ECO:0000313" key="5">
    <source>
        <dbReference type="Proteomes" id="UP000077266"/>
    </source>
</evidence>
<feature type="region of interest" description="Disordered" evidence="2">
    <location>
        <begin position="831"/>
        <end position="881"/>
    </location>
</feature>